<keyword evidence="4" id="KW-0378">Hydrolase</keyword>
<dbReference type="RefSeq" id="WP_148708379.1">
    <property type="nucleotide sequence ID" value="NZ_AP018161.1"/>
</dbReference>
<dbReference type="Gene3D" id="3.90.80.10">
    <property type="entry name" value="Inorganic pyrophosphatase"/>
    <property type="match status" value="1"/>
</dbReference>
<dbReference type="SUPFAM" id="SSF50324">
    <property type="entry name" value="Inorganic pyrophosphatase"/>
    <property type="match status" value="1"/>
</dbReference>
<protein>
    <recommendedName>
        <fullName evidence="2">inorganic diphosphatase</fullName>
        <ecNumber evidence="2">3.6.1.1</ecNumber>
    </recommendedName>
</protein>
<dbReference type="GO" id="GO:0006796">
    <property type="term" value="P:phosphate-containing compound metabolic process"/>
    <property type="evidence" value="ECO:0007669"/>
    <property type="project" value="InterPro"/>
</dbReference>
<dbReference type="OrthoDB" id="5187599at2"/>
<dbReference type="InterPro" id="IPR036649">
    <property type="entry name" value="Pyrophosphatase_sf"/>
</dbReference>
<gene>
    <name evidence="6" type="primary">ppa</name>
    <name evidence="6" type="ORF">NARRFE1_00790</name>
</gene>
<evidence type="ECO:0000256" key="3">
    <source>
        <dbReference type="ARBA" id="ARBA00022723"/>
    </source>
</evidence>
<evidence type="ECO:0000256" key="2">
    <source>
        <dbReference type="ARBA" id="ARBA00012146"/>
    </source>
</evidence>
<keyword evidence="7" id="KW-1185">Reference proteome</keyword>
<dbReference type="Pfam" id="PF00719">
    <property type="entry name" value="Pyrophosphatase"/>
    <property type="match status" value="1"/>
</dbReference>
<dbReference type="PANTHER" id="PTHR10286">
    <property type="entry name" value="INORGANIC PYROPHOSPHATASE"/>
    <property type="match status" value="1"/>
</dbReference>
<evidence type="ECO:0000256" key="1">
    <source>
        <dbReference type="ARBA" id="ARBA00001946"/>
    </source>
</evidence>
<reference evidence="6 7" key="1">
    <citation type="journal article" date="2017" name="Proc. Natl. Acad. Sci. U.S.A.">
        <title>Small genome symbiont underlies cuticle hardness in beetles.</title>
        <authorList>
            <person name="Anbutsu H."/>
            <person name="Moriyama M."/>
            <person name="Nikoh N."/>
            <person name="Hosokawa T."/>
            <person name="Futahashi R."/>
            <person name="Tanahashi M."/>
            <person name="Meng X.Y."/>
            <person name="Kuriwada T."/>
            <person name="Mori N."/>
            <person name="Oshima K."/>
            <person name="Hattori M."/>
            <person name="Fujie M."/>
            <person name="Satoh N."/>
            <person name="Maeda T."/>
            <person name="Shigenobu S."/>
            <person name="Koga R."/>
            <person name="Fukatsu T."/>
        </authorList>
    </citation>
    <scope>NUCLEOTIDE SEQUENCE [LARGE SCALE GENOMIC DNA]</scope>
    <source>
        <strain evidence="6">NARRFE1</strain>
    </source>
</reference>
<evidence type="ECO:0000256" key="5">
    <source>
        <dbReference type="ARBA" id="ARBA00022842"/>
    </source>
</evidence>
<evidence type="ECO:0000256" key="4">
    <source>
        <dbReference type="ARBA" id="ARBA00022801"/>
    </source>
</evidence>
<dbReference type="EMBL" id="AP018161">
    <property type="protein sequence ID" value="BBA85029.1"/>
    <property type="molecule type" value="Genomic_DNA"/>
</dbReference>
<dbReference type="GO" id="GO:0005737">
    <property type="term" value="C:cytoplasm"/>
    <property type="evidence" value="ECO:0007669"/>
    <property type="project" value="InterPro"/>
</dbReference>
<comment type="cofactor">
    <cofactor evidence="1">
        <name>Mg(2+)</name>
        <dbReference type="ChEBI" id="CHEBI:18420"/>
    </cofactor>
</comment>
<proteinExistence type="predicted"/>
<dbReference type="GO" id="GO:0004427">
    <property type="term" value="F:inorganic diphosphate phosphatase activity"/>
    <property type="evidence" value="ECO:0007669"/>
    <property type="project" value="UniProtKB-EC"/>
</dbReference>
<dbReference type="Proteomes" id="UP000289537">
    <property type="component" value="Chromosome"/>
</dbReference>
<dbReference type="EC" id="3.6.1.1" evidence="2"/>
<sequence>MFNKIESGKNIPHNIYVIIEIPYGNNNIKYEISKKNSLLYVDRFIKNTVYYPFNYGYINKTISSDNDNLDVIIPINYKINIGTIILCKPIGIIKMYDNNVEDNKIIALPDDSISDEFKDINDISDISKDKLYKINFFLNNYKTINNKSLINILEYGNNADAKKEIILSIKKFKKNNNNKNEK</sequence>
<accession>A0A2Z5TP77</accession>
<keyword evidence="5" id="KW-0460">Magnesium</keyword>
<keyword evidence="3" id="KW-0479">Metal-binding</keyword>
<evidence type="ECO:0000313" key="7">
    <source>
        <dbReference type="Proteomes" id="UP000289537"/>
    </source>
</evidence>
<dbReference type="GO" id="GO:0000287">
    <property type="term" value="F:magnesium ion binding"/>
    <property type="evidence" value="ECO:0007669"/>
    <property type="project" value="InterPro"/>
</dbReference>
<dbReference type="AlphaFoldDB" id="A0A2Z5TP77"/>
<dbReference type="InterPro" id="IPR008162">
    <property type="entry name" value="Pyrophosphatase"/>
</dbReference>
<dbReference type="KEGG" id="eor:NARRFE1_00790"/>
<evidence type="ECO:0000313" key="6">
    <source>
        <dbReference type="EMBL" id="BBA85029.1"/>
    </source>
</evidence>
<name>A0A2Z5TP77_9GAMM</name>
<organism evidence="6 7">
    <name type="scientific">endosymbiont of Rhynchophorus ferrugineus</name>
    <dbReference type="NCBI Taxonomy" id="1972133"/>
    <lineage>
        <taxon>Bacteria</taxon>
        <taxon>Pseudomonadati</taxon>
        <taxon>Pseudomonadota</taxon>
        <taxon>Gammaproteobacteria</taxon>
        <taxon>Candidatus Nardonella</taxon>
    </lineage>
</organism>